<reference evidence="2" key="1">
    <citation type="submission" date="2015-11" db="EMBL/GenBank/DDBJ databases">
        <authorList>
            <person name="Seth-Smith H.M.B."/>
        </authorList>
    </citation>
    <scope>NUCLEOTIDE SEQUENCE [LARGE SCALE GENOMIC DNA]</scope>
    <source>
        <strain evidence="2">2013Ark11</strain>
    </source>
</reference>
<dbReference type="STRING" id="1561003.Ark11_1483"/>
<evidence type="ECO:0000313" key="2">
    <source>
        <dbReference type="Proteomes" id="UP000198651"/>
    </source>
</evidence>
<gene>
    <name evidence="1" type="ORF">Ark11_1483</name>
</gene>
<evidence type="ECO:0000313" key="1">
    <source>
        <dbReference type="EMBL" id="CUT18281.1"/>
    </source>
</evidence>
<name>A0A0S4M3D5_9BURK</name>
<accession>A0A0S4M3D5</accession>
<dbReference type="RefSeq" id="WP_092343581.1">
    <property type="nucleotide sequence ID" value="NZ_LN906597.1"/>
</dbReference>
<organism evidence="1 2">
    <name type="scientific">Candidatus Ichthyocystis hellenicum</name>
    <dbReference type="NCBI Taxonomy" id="1561003"/>
    <lineage>
        <taxon>Bacteria</taxon>
        <taxon>Pseudomonadati</taxon>
        <taxon>Pseudomonadota</taxon>
        <taxon>Betaproteobacteria</taxon>
        <taxon>Burkholderiales</taxon>
        <taxon>Candidatus Ichthyocystis</taxon>
    </lineage>
</organism>
<dbReference type="AlphaFoldDB" id="A0A0S4M3D5"/>
<dbReference type="Proteomes" id="UP000198651">
    <property type="component" value="Chromosome I"/>
</dbReference>
<sequence length="1221" mass="140999">MYSYLILGSNSNVDGVDKKENIKSEDNDISTDNLSYQNKYVTNNGNYDFNTGILTKNGPPYDFLNLHDSGELFQEDDFQKRLFPPDIFKLSKLDECNLLSKTKDFYTDKPCTSRTLKRMLVEDVSSTLPTKTKRINPKPISDNEKSHIFEEEMIKVPEPIIKKDLDTRQITEKDTFIGDETPSISADLGRAEIKQIPSKEENQIKKNLILKLYTRSKLWHKKTNSLIVYRDAVKKINIDSNKLFENNLLEKIDEIIKKKSSLKSSVDLSPTYSSIRKFTLDKISSLFDDNEIDPDMLITPGMSISDIRSSCISNNMFFKKLRKYCEKIEKDVREIPDNCLSHVLQCRVILNINDHSNSANTEVKLYPPKNKFLSKLKELIIDTISNLPNSIICELEKTDQKNIVNALFVDMHGVLVSKSLIKNMNLLFDYNKNKFANKRFDDNLNLFNEMLEKIVNIVKVSCIFHEGVFLPDEPTTEKLSRYLLSDMYGIPFKFHEKLKLYAQSTLKIDNFILDSNYAKGVSAIKMEINDNCDSDLIATTSVVSNVDQSEKGAMIKEFSLKSYCKDNLFSASNTSNIYEDAIKKIIIDNNCRFKNRALEELGSFITSRGFTNSYLNLSKTYSNVRKYVLDKVTPFINDAVTNADVLINPGMSLSDLAYNLLSNGTFFERLSKNCEEIVKGILSIPNHYFLRIVQSYVYLSATERLRINKKKKKLCPDVKLLIIETISNLPYNITHEIRKLNPNEIADRLFTNIHGVNLPKSLVRRLESIFNSSKIPGNKSRPNLNLLNCLFAKILSEIKTCPVLHKEKIFYLGKSTAKILSKYFLSDMYNIHDKIHKKISLHKHSIENTPESDYEKSSATNNDDSMESPLLEKTILIPQKKLKWDTDLISPLNIYKSALLMIDIDKSDFECSFIDKVRNYPVVIKYISEKEKINIDLSITYDHVRKDILKKFSPFLKEIEEEIRAKIKPVNGMTVDKLRLAYVSNEENFLDKLSEFCTKMINSINNSSNYTLTYMMQCVVSLGTETQKVIRLDKKRKISLHKEIANLLIRNILNVPKVIVSMVKLIPNTKFIEEYFSNFYDIYVDNISLLKAKSVFDGVHKKVVNDCLLIKIADKISLDMVNKKSTERYITPKIVNRYIACRELSTYKYIRKLIKEDIQTLKYKLVDPIMIIRNDKIEAADQKTRDKILINLESDLIETTIKSYHKLCTKKYRTYKSKNGY</sequence>
<proteinExistence type="predicted"/>
<protein>
    <submittedName>
        <fullName evidence="1">Uncharacterized protein</fullName>
    </submittedName>
</protein>
<dbReference type="EMBL" id="LN906597">
    <property type="protein sequence ID" value="CUT18281.1"/>
    <property type="molecule type" value="Genomic_DNA"/>
</dbReference>
<keyword evidence="2" id="KW-1185">Reference proteome</keyword>